<dbReference type="InterPro" id="IPR012492">
    <property type="entry name" value="RED_C"/>
</dbReference>
<evidence type="ECO:0000313" key="8">
    <source>
        <dbReference type="EMBL" id="ORY46473.1"/>
    </source>
</evidence>
<keyword evidence="9" id="KW-1185">Reference proteome</keyword>
<proteinExistence type="inferred from homology"/>
<dbReference type="EMBL" id="MCGO01000016">
    <property type="protein sequence ID" value="ORY46473.1"/>
    <property type="molecule type" value="Genomic_DNA"/>
</dbReference>
<keyword evidence="3" id="KW-0677">Repeat</keyword>
<protein>
    <recommendedName>
        <fullName evidence="10">RED-like N-terminal domain-containing protein</fullName>
    </recommendedName>
</protein>
<dbReference type="Proteomes" id="UP000193642">
    <property type="component" value="Unassembled WGS sequence"/>
</dbReference>
<comment type="subcellular location">
    <subcellularLocation>
        <location evidence="1">Nucleus</location>
    </subcellularLocation>
</comment>
<feature type="region of interest" description="Disordered" evidence="5">
    <location>
        <begin position="537"/>
        <end position="609"/>
    </location>
</feature>
<name>A0A1Y2CHF2_9FUNG</name>
<feature type="region of interest" description="Disordered" evidence="5">
    <location>
        <begin position="276"/>
        <end position="298"/>
    </location>
</feature>
<feature type="compositionally biased region" description="Basic and acidic residues" evidence="5">
    <location>
        <begin position="66"/>
        <end position="89"/>
    </location>
</feature>
<keyword evidence="4" id="KW-0539">Nucleus</keyword>
<comment type="caution">
    <text evidence="8">The sequence shown here is derived from an EMBL/GenBank/DDBJ whole genome shotgun (WGS) entry which is preliminary data.</text>
</comment>
<feature type="domain" description="RED-like N-terminal" evidence="7">
    <location>
        <begin position="50"/>
        <end position="269"/>
    </location>
</feature>
<evidence type="ECO:0000256" key="2">
    <source>
        <dbReference type="ARBA" id="ARBA00006660"/>
    </source>
</evidence>
<evidence type="ECO:0000259" key="7">
    <source>
        <dbReference type="Pfam" id="PF07808"/>
    </source>
</evidence>
<evidence type="ECO:0000256" key="4">
    <source>
        <dbReference type="ARBA" id="ARBA00023242"/>
    </source>
</evidence>
<gene>
    <name evidence="8" type="ORF">BCR33DRAFT_715546</name>
</gene>
<accession>A0A1Y2CHF2</accession>
<dbReference type="Pfam" id="PF07807">
    <property type="entry name" value="RED_C"/>
    <property type="match status" value="1"/>
</dbReference>
<dbReference type="InterPro" id="IPR012916">
    <property type="entry name" value="RED_N"/>
</dbReference>
<feature type="compositionally biased region" description="Basic and acidic residues" evidence="5">
    <location>
        <begin position="542"/>
        <end position="552"/>
    </location>
</feature>
<evidence type="ECO:0008006" key="10">
    <source>
        <dbReference type="Google" id="ProtNLM"/>
    </source>
</evidence>
<feature type="compositionally biased region" description="Acidic residues" evidence="5">
    <location>
        <begin position="481"/>
        <end position="491"/>
    </location>
</feature>
<dbReference type="PANTHER" id="PTHR12765">
    <property type="entry name" value="RED PROTEIN IK FACTOR CYTOKINE IK"/>
    <property type="match status" value="1"/>
</dbReference>
<feature type="domain" description="Protein RED C-terminal" evidence="6">
    <location>
        <begin position="484"/>
        <end position="586"/>
    </location>
</feature>
<feature type="region of interest" description="Disordered" evidence="5">
    <location>
        <begin position="1"/>
        <end position="89"/>
    </location>
</feature>
<dbReference type="AlphaFoldDB" id="A0A1Y2CHF2"/>
<feature type="region of interest" description="Disordered" evidence="5">
    <location>
        <begin position="380"/>
        <end position="412"/>
    </location>
</feature>
<organism evidence="8 9">
    <name type="scientific">Rhizoclosmatium globosum</name>
    <dbReference type="NCBI Taxonomy" id="329046"/>
    <lineage>
        <taxon>Eukaryota</taxon>
        <taxon>Fungi</taxon>
        <taxon>Fungi incertae sedis</taxon>
        <taxon>Chytridiomycota</taxon>
        <taxon>Chytridiomycota incertae sedis</taxon>
        <taxon>Chytridiomycetes</taxon>
        <taxon>Chytridiales</taxon>
        <taxon>Chytriomycetaceae</taxon>
        <taxon>Rhizoclosmatium</taxon>
    </lineage>
</organism>
<evidence type="ECO:0000256" key="3">
    <source>
        <dbReference type="ARBA" id="ARBA00022737"/>
    </source>
</evidence>
<evidence type="ECO:0000259" key="6">
    <source>
        <dbReference type="Pfam" id="PF07807"/>
    </source>
</evidence>
<feature type="compositionally biased region" description="Basic and acidic residues" evidence="5">
    <location>
        <begin position="566"/>
        <end position="580"/>
    </location>
</feature>
<evidence type="ECO:0000313" key="9">
    <source>
        <dbReference type="Proteomes" id="UP000193642"/>
    </source>
</evidence>
<evidence type="ECO:0000256" key="1">
    <source>
        <dbReference type="ARBA" id="ARBA00004123"/>
    </source>
</evidence>
<evidence type="ECO:0000256" key="5">
    <source>
        <dbReference type="SAM" id="MobiDB-lite"/>
    </source>
</evidence>
<dbReference type="STRING" id="329046.A0A1Y2CHF2"/>
<reference evidence="8 9" key="1">
    <citation type="submission" date="2016-07" db="EMBL/GenBank/DDBJ databases">
        <title>Pervasive Adenine N6-methylation of Active Genes in Fungi.</title>
        <authorList>
            <consortium name="DOE Joint Genome Institute"/>
            <person name="Mondo S.J."/>
            <person name="Dannebaum R.O."/>
            <person name="Kuo R.C."/>
            <person name="Labutti K."/>
            <person name="Haridas S."/>
            <person name="Kuo A."/>
            <person name="Salamov A."/>
            <person name="Ahrendt S.R."/>
            <person name="Lipzen A."/>
            <person name="Sullivan W."/>
            <person name="Andreopoulos W.B."/>
            <person name="Clum A."/>
            <person name="Lindquist E."/>
            <person name="Daum C."/>
            <person name="Ramamoorthy G.K."/>
            <person name="Gryganskyi A."/>
            <person name="Culley D."/>
            <person name="Magnuson J.K."/>
            <person name="James T.Y."/>
            <person name="O'Malley M.A."/>
            <person name="Stajich J.E."/>
            <person name="Spatafora J.W."/>
            <person name="Visel A."/>
            <person name="Grigoriev I.V."/>
        </authorList>
    </citation>
    <scope>NUCLEOTIDE SEQUENCE [LARGE SCALE GENOMIC DNA]</scope>
    <source>
        <strain evidence="8 9">JEL800</strain>
    </source>
</reference>
<feature type="region of interest" description="Disordered" evidence="5">
    <location>
        <begin position="334"/>
        <end position="356"/>
    </location>
</feature>
<dbReference type="InterPro" id="IPR039896">
    <property type="entry name" value="Red-like"/>
</dbReference>
<feature type="region of interest" description="Disordered" evidence="5">
    <location>
        <begin position="451"/>
        <end position="507"/>
    </location>
</feature>
<sequence>MSSLSQDDFRKLLQTPRAPSASDTKPKEAKFAKPHPKKPASEFARPVPRKFQKKQEANTDQNADDSGSKFRDRASERRQGINPDYKDSEDILARLTAAEEKEGDIKDIKSVIYEQSKYLGGDVTHTHLVKGLDFALLKKVRSELQKDHKTEEQEAEDFLDSVADTSKATPASATAPIEPPRFLSSFAERIHAAAFLSKTSLPPKNELFREGRMAFCWDLRGGDDIPTNIIRSKADIKDEMKSSTADSEVVIGKIVEILASVRFGTRTKEGMTVGEKKALKKKEREEKEAAEQKKRELESGMDIEGAIIEDDGEDIFAEAGRDYSLEVVDKSTGERFKAMPQKPETAGSGPIKPTSYFAKPVIESDDEGDSTSVMDIVPASMSQENEDDDDMFADLDETSKPKSKTTTVSTSATPANAALSSLLSTSAAMLNTLQGAGTAEKLLTQEHHALAKTKKPAGLSLSRLASNYGEEDPEFDRYYDSDDQDEEEEAAADASQLDLGIKNRKKTQMKRYDFETEEEFQAYKESQVVMPKSAFQFGVKSSDGRKNRKEMQASRGAGSSSGNQDQKLDKEMKQLDKMMGEKYGMSITKNDKKRESKGSGGGPTQKRRI</sequence>
<dbReference type="Pfam" id="PF07808">
    <property type="entry name" value="RED_N"/>
    <property type="match status" value="1"/>
</dbReference>
<comment type="similarity">
    <text evidence="2">Belongs to the RED family.</text>
</comment>
<dbReference type="GO" id="GO:0005634">
    <property type="term" value="C:nucleus"/>
    <property type="evidence" value="ECO:0007669"/>
    <property type="project" value="UniProtKB-SubCell"/>
</dbReference>
<dbReference type="OrthoDB" id="3366823at2759"/>
<feature type="compositionally biased region" description="Acidic residues" evidence="5">
    <location>
        <begin position="384"/>
        <end position="396"/>
    </location>
</feature>